<dbReference type="InterPro" id="IPR036723">
    <property type="entry name" value="Alpha-catenin/vinculin-like_sf"/>
</dbReference>
<comment type="subcellular location">
    <subcellularLocation>
        <location evidence="1">Cytoplasm</location>
    </subcellularLocation>
</comment>
<dbReference type="InterPro" id="IPR017997">
    <property type="entry name" value="Vinculin"/>
</dbReference>
<evidence type="ECO:0000256" key="3">
    <source>
        <dbReference type="ARBA" id="ARBA00014125"/>
    </source>
</evidence>
<evidence type="ECO:0000313" key="7">
    <source>
        <dbReference type="Proteomes" id="UP000230066"/>
    </source>
</evidence>
<dbReference type="AlphaFoldDB" id="A0A4E0RLR6"/>
<name>A0A4E0RLR6_FASHE</name>
<reference evidence="6" key="1">
    <citation type="submission" date="2019-03" db="EMBL/GenBank/DDBJ databases">
        <title>Improved annotation for the trematode Fasciola hepatica.</title>
        <authorList>
            <person name="Choi Y.-J."/>
            <person name="Martin J."/>
            <person name="Mitreva M."/>
        </authorList>
    </citation>
    <scope>NUCLEOTIDE SEQUENCE [LARGE SCALE GENOMIC DNA]</scope>
</reference>
<proteinExistence type="inferred from homology"/>
<dbReference type="SUPFAM" id="SSF47220">
    <property type="entry name" value="alpha-catenin/vinculin-like"/>
    <property type="match status" value="1"/>
</dbReference>
<comment type="caution">
    <text evidence="6">The sequence shown here is derived from an EMBL/GenBank/DDBJ whole genome shotgun (WGS) entry which is preliminary data.</text>
</comment>
<evidence type="ECO:0000256" key="4">
    <source>
        <dbReference type="ARBA" id="ARBA00022490"/>
    </source>
</evidence>
<dbReference type="EMBL" id="JXXN02002919">
    <property type="protein sequence ID" value="THD22208.1"/>
    <property type="molecule type" value="Genomic_DNA"/>
</dbReference>
<sequence>MSSFHTKSIERILSPVAQQVGYDTIDASDDDILRRDMPPSLKRVEDASIYLQEAVVLLQKNSASPEARKYLIEGSRGILQGTSSVLLTFDMSEVRKIIVYCRKVLEVLATTDDVGSFARLADFVKRLTPCMTHMIKEVDNRQEELTIQSHAALLRRGIEQLRRLTPILVSSLKLYINTQQNSESFSTFQIVKLLMSRRLIFKFYHSFLIFLWQYVICDHRSFTSNLLANLPLWHPTRS</sequence>
<comment type="similarity">
    <text evidence="2">Belongs to the vinculin/alpha-catenin family.</text>
</comment>
<dbReference type="Pfam" id="PF01044">
    <property type="entry name" value="Vinculin"/>
    <property type="match status" value="1"/>
</dbReference>
<evidence type="ECO:0000256" key="1">
    <source>
        <dbReference type="ARBA" id="ARBA00004496"/>
    </source>
</evidence>
<gene>
    <name evidence="6" type="ORF">D915_006909</name>
</gene>
<dbReference type="GO" id="GO:0051015">
    <property type="term" value="F:actin filament binding"/>
    <property type="evidence" value="ECO:0007669"/>
    <property type="project" value="InterPro"/>
</dbReference>
<dbReference type="Proteomes" id="UP000230066">
    <property type="component" value="Unassembled WGS sequence"/>
</dbReference>
<evidence type="ECO:0000256" key="2">
    <source>
        <dbReference type="ARBA" id="ARBA00008376"/>
    </source>
</evidence>
<dbReference type="GO" id="GO:0007155">
    <property type="term" value="P:cell adhesion"/>
    <property type="evidence" value="ECO:0007669"/>
    <property type="project" value="InterPro"/>
</dbReference>
<dbReference type="InterPro" id="IPR006077">
    <property type="entry name" value="Vinculin/catenin"/>
</dbReference>
<dbReference type="GO" id="GO:0005737">
    <property type="term" value="C:cytoplasm"/>
    <property type="evidence" value="ECO:0007669"/>
    <property type="project" value="UniProtKB-SubCell"/>
</dbReference>
<protein>
    <recommendedName>
        <fullName evidence="3">Vinculin</fullName>
    </recommendedName>
</protein>
<dbReference type="PANTHER" id="PTHR46180">
    <property type="entry name" value="VINCULIN"/>
    <property type="match status" value="1"/>
</dbReference>
<organism evidence="6 7">
    <name type="scientific">Fasciola hepatica</name>
    <name type="common">Liver fluke</name>
    <dbReference type="NCBI Taxonomy" id="6192"/>
    <lineage>
        <taxon>Eukaryota</taxon>
        <taxon>Metazoa</taxon>
        <taxon>Spiralia</taxon>
        <taxon>Lophotrochozoa</taxon>
        <taxon>Platyhelminthes</taxon>
        <taxon>Trematoda</taxon>
        <taxon>Digenea</taxon>
        <taxon>Plagiorchiida</taxon>
        <taxon>Echinostomata</taxon>
        <taxon>Echinostomatoidea</taxon>
        <taxon>Fasciolidae</taxon>
        <taxon>Fasciola</taxon>
    </lineage>
</organism>
<keyword evidence="4" id="KW-0963">Cytoplasm</keyword>
<keyword evidence="7" id="KW-1185">Reference proteome</keyword>
<evidence type="ECO:0000256" key="5">
    <source>
        <dbReference type="ARBA" id="ARBA00023203"/>
    </source>
</evidence>
<accession>A0A4E0RLR6</accession>
<keyword evidence="5" id="KW-0009">Actin-binding</keyword>
<dbReference type="Gene3D" id="1.20.120.810">
    <property type="entry name" value="Vinculin, Vh2 four-helix bundle"/>
    <property type="match status" value="1"/>
</dbReference>
<evidence type="ECO:0000313" key="6">
    <source>
        <dbReference type="EMBL" id="THD22208.1"/>
    </source>
</evidence>